<organism evidence="3 4">
    <name type="scientific">Undibacterium hunanense</name>
    <dbReference type="NCBI Taxonomy" id="2762292"/>
    <lineage>
        <taxon>Bacteria</taxon>
        <taxon>Pseudomonadati</taxon>
        <taxon>Pseudomonadota</taxon>
        <taxon>Betaproteobacteria</taxon>
        <taxon>Burkholderiales</taxon>
        <taxon>Oxalobacteraceae</taxon>
        <taxon>Undibacterium</taxon>
    </lineage>
</organism>
<comment type="caution">
    <text evidence="3">The sequence shown here is derived from an EMBL/GenBank/DDBJ whole genome shotgun (WGS) entry which is preliminary data.</text>
</comment>
<dbReference type="InterPro" id="IPR036291">
    <property type="entry name" value="NAD(P)-bd_dom_sf"/>
</dbReference>
<dbReference type="PANTHER" id="PTHR14239:SF10">
    <property type="entry name" value="REDUCTASE"/>
    <property type="match status" value="1"/>
</dbReference>
<name>A0ABR6ZT43_9BURK</name>
<dbReference type="Gene3D" id="3.40.50.720">
    <property type="entry name" value="NAD(P)-binding Rossmann-like Domain"/>
    <property type="match status" value="1"/>
</dbReference>
<evidence type="ECO:0000313" key="3">
    <source>
        <dbReference type="EMBL" id="MBC3919061.1"/>
    </source>
</evidence>
<dbReference type="Pfam" id="PF03807">
    <property type="entry name" value="F420_oxidored"/>
    <property type="match status" value="1"/>
</dbReference>
<protein>
    <submittedName>
        <fullName evidence="3">NAD(P)-binding domain-containing protein</fullName>
    </submittedName>
</protein>
<evidence type="ECO:0000256" key="1">
    <source>
        <dbReference type="ARBA" id="ARBA00023002"/>
    </source>
</evidence>
<reference evidence="3 4" key="1">
    <citation type="submission" date="2020-08" db="EMBL/GenBank/DDBJ databases">
        <title>Novel species isolated from subtropical streams in China.</title>
        <authorList>
            <person name="Lu H."/>
        </authorList>
    </citation>
    <scope>NUCLEOTIDE SEQUENCE [LARGE SCALE GENOMIC DNA]</scope>
    <source>
        <strain evidence="3 4">CY18W</strain>
    </source>
</reference>
<sequence length="195" mass="19961">MTYSIIGAGKVGTALARHFAQAGIQVSIANTRGSASMTALAKELGPTVTPANLQDALAADTVIFAIPFRAHADVAAALPSWKGKIVIDAMNAYGIAPEELRGMASTEVLAAALPGARVVKAFNQLPAALLASTPAQNEGRRVVFVAADDAEASASVAHLATQFGFAPIQLGKIAEGGRLLALNGPLLLQNLIKLV</sequence>
<evidence type="ECO:0000313" key="4">
    <source>
        <dbReference type="Proteomes" id="UP000650424"/>
    </source>
</evidence>
<dbReference type="SUPFAM" id="SSF51735">
    <property type="entry name" value="NAD(P)-binding Rossmann-fold domains"/>
    <property type="match status" value="1"/>
</dbReference>
<proteinExistence type="predicted"/>
<dbReference type="InterPro" id="IPR051267">
    <property type="entry name" value="STEAP_metalloreductase"/>
</dbReference>
<feature type="domain" description="Pyrroline-5-carboxylate reductase catalytic N-terminal" evidence="2">
    <location>
        <begin position="4"/>
        <end position="91"/>
    </location>
</feature>
<evidence type="ECO:0000259" key="2">
    <source>
        <dbReference type="Pfam" id="PF03807"/>
    </source>
</evidence>
<dbReference type="InterPro" id="IPR028939">
    <property type="entry name" value="P5C_Rdtase_cat_N"/>
</dbReference>
<keyword evidence="4" id="KW-1185">Reference proteome</keyword>
<accession>A0ABR6ZT43</accession>
<keyword evidence="1" id="KW-0560">Oxidoreductase</keyword>
<dbReference type="Proteomes" id="UP000650424">
    <property type="component" value="Unassembled WGS sequence"/>
</dbReference>
<dbReference type="PANTHER" id="PTHR14239">
    <property type="entry name" value="DUDULIN-RELATED"/>
    <property type="match status" value="1"/>
</dbReference>
<dbReference type="EMBL" id="JACOGF010000008">
    <property type="protein sequence ID" value="MBC3919061.1"/>
    <property type="molecule type" value="Genomic_DNA"/>
</dbReference>
<dbReference type="RefSeq" id="WP_186948330.1">
    <property type="nucleotide sequence ID" value="NZ_JACOGF010000008.1"/>
</dbReference>
<gene>
    <name evidence="3" type="ORF">H8L32_16335</name>
</gene>